<proteinExistence type="predicted"/>
<comment type="caution">
    <text evidence="3">The sequence shown here is derived from an EMBL/GenBank/DDBJ whole genome shotgun (WGS) entry which is preliminary data.</text>
</comment>
<evidence type="ECO:0000256" key="1">
    <source>
        <dbReference type="SAM" id="MobiDB-lite"/>
    </source>
</evidence>
<sequence>MSSPFGRGDIFKGSARRGRGGSDHGSARRGGGGNDHARGSFESTRGSFGNAMIDLSSEIIDLSSAVIQKPVATGNTNEAERPVKINNVTAITFLNKTELVDLIVGPEEALFRVHKSFLCNKIPYFNKMFNGGFIEAKENSAKFPEDGPQSFDILIEWLEDRALDLYRQSSRVKNATFDMDWATKAYEITPQGSALRRYAIQVLVWRFHALEDSGININDHFTQTMESDHDLFVDFMLALRKHVGVGTPTDPRVIDPKIPATRCEYHGHTKDEDCYKFKRT</sequence>
<dbReference type="Gene3D" id="3.30.710.10">
    <property type="entry name" value="Potassium Channel Kv1.1, Chain A"/>
    <property type="match status" value="1"/>
</dbReference>
<dbReference type="InterPro" id="IPR000210">
    <property type="entry name" value="BTB/POZ_dom"/>
</dbReference>
<gene>
    <name evidence="3" type="ORF">BOTNAR_0142g00140</name>
</gene>
<name>A0A4Z1IV25_9HELO</name>
<dbReference type="OrthoDB" id="6359816at2759"/>
<dbReference type="AlphaFoldDB" id="A0A4Z1IV25"/>
<dbReference type="Proteomes" id="UP000297452">
    <property type="component" value="Unassembled WGS sequence"/>
</dbReference>
<feature type="region of interest" description="Disordered" evidence="1">
    <location>
        <begin position="1"/>
        <end position="43"/>
    </location>
</feature>
<organism evidence="3 4">
    <name type="scientific">Botryotinia narcissicola</name>
    <dbReference type="NCBI Taxonomy" id="278944"/>
    <lineage>
        <taxon>Eukaryota</taxon>
        <taxon>Fungi</taxon>
        <taxon>Dikarya</taxon>
        <taxon>Ascomycota</taxon>
        <taxon>Pezizomycotina</taxon>
        <taxon>Leotiomycetes</taxon>
        <taxon>Helotiales</taxon>
        <taxon>Sclerotiniaceae</taxon>
        <taxon>Botryotinia</taxon>
    </lineage>
</organism>
<reference evidence="3 4" key="1">
    <citation type="submission" date="2017-12" db="EMBL/GenBank/DDBJ databases">
        <title>Comparative genomics of Botrytis spp.</title>
        <authorList>
            <person name="Valero-Jimenez C.A."/>
            <person name="Tapia P."/>
            <person name="Veloso J."/>
            <person name="Silva-Moreno E."/>
            <person name="Staats M."/>
            <person name="Valdes J.H."/>
            <person name="Van Kan J.A.L."/>
        </authorList>
    </citation>
    <scope>NUCLEOTIDE SEQUENCE [LARGE SCALE GENOMIC DNA]</scope>
    <source>
        <strain evidence="3 4">MUCL2120</strain>
    </source>
</reference>
<dbReference type="PANTHER" id="PTHR47843:SF2">
    <property type="entry name" value="BTB DOMAIN-CONTAINING PROTEIN"/>
    <property type="match status" value="1"/>
</dbReference>
<dbReference type="CDD" id="cd01165">
    <property type="entry name" value="BTB_POZ"/>
    <property type="match status" value="1"/>
</dbReference>
<protein>
    <recommendedName>
        <fullName evidence="2">BTB domain-containing protein</fullName>
    </recommendedName>
</protein>
<dbReference type="Pfam" id="PF00651">
    <property type="entry name" value="BTB"/>
    <property type="match status" value="1"/>
</dbReference>
<dbReference type="EMBL" id="PQXJ01000142">
    <property type="protein sequence ID" value="TGO60643.1"/>
    <property type="molecule type" value="Genomic_DNA"/>
</dbReference>
<dbReference type="InterPro" id="IPR011333">
    <property type="entry name" value="SKP1/BTB/POZ_sf"/>
</dbReference>
<evidence type="ECO:0000259" key="2">
    <source>
        <dbReference type="PROSITE" id="PS50097"/>
    </source>
</evidence>
<dbReference type="SUPFAM" id="SSF54695">
    <property type="entry name" value="POZ domain"/>
    <property type="match status" value="1"/>
</dbReference>
<feature type="domain" description="BTB" evidence="2">
    <location>
        <begin position="100"/>
        <end position="167"/>
    </location>
</feature>
<evidence type="ECO:0000313" key="3">
    <source>
        <dbReference type="EMBL" id="TGO60643.1"/>
    </source>
</evidence>
<dbReference type="PROSITE" id="PS50097">
    <property type="entry name" value="BTB"/>
    <property type="match status" value="1"/>
</dbReference>
<accession>A0A4Z1IV25</accession>
<dbReference type="STRING" id="278944.A0A4Z1IV25"/>
<keyword evidence="4" id="KW-1185">Reference proteome</keyword>
<evidence type="ECO:0000313" key="4">
    <source>
        <dbReference type="Proteomes" id="UP000297452"/>
    </source>
</evidence>
<dbReference type="PANTHER" id="PTHR47843">
    <property type="entry name" value="BTB DOMAIN-CONTAINING PROTEIN-RELATED"/>
    <property type="match status" value="1"/>
</dbReference>